<name>A0A1G4EBP8_PLAVI</name>
<reference evidence="1 2" key="1">
    <citation type="submission" date="2016-07" db="EMBL/GenBank/DDBJ databases">
        <authorList>
            <consortium name="Pathogen Informatics"/>
        </authorList>
    </citation>
    <scope>NUCLEOTIDE SEQUENCE [LARGE SCALE GENOMIC DNA]</scope>
</reference>
<dbReference type="InterPro" id="IPR008780">
    <property type="entry name" value="Plasmodium_Vir"/>
</dbReference>
<dbReference type="VEuPathDB" id="PlasmoDB:PVW1_100020000"/>
<dbReference type="EMBL" id="FLYI01000222">
    <property type="protein sequence ID" value="SCA81924.1"/>
    <property type="molecule type" value="Genomic_DNA"/>
</dbReference>
<evidence type="ECO:0000313" key="2">
    <source>
        <dbReference type="Proteomes" id="UP000305196"/>
    </source>
</evidence>
<organism evidence="1 2">
    <name type="scientific">Plasmodium vivax</name>
    <name type="common">malaria parasite P. vivax</name>
    <dbReference type="NCBI Taxonomy" id="5855"/>
    <lineage>
        <taxon>Eukaryota</taxon>
        <taxon>Sar</taxon>
        <taxon>Alveolata</taxon>
        <taxon>Apicomplexa</taxon>
        <taxon>Aconoidasida</taxon>
        <taxon>Haemosporida</taxon>
        <taxon>Plasmodiidae</taxon>
        <taxon>Plasmodium</taxon>
        <taxon>Plasmodium (Plasmodium)</taxon>
    </lineage>
</organism>
<dbReference type="VEuPathDB" id="PlasmoDB:PVPAM_000033900"/>
<sequence length="326" mass="37100">MKNDYPFLKELWDLYDGFDKSVEGNYKGVYDAYCNRVTSNLGHDKVNYNDICMKLLRNLDPSSNVVERKISPIHRCFNVNNWLYNNIEKNYLNNNHIIKWIFDLSKTISTEIKNNGCFYYSYDTQYNEPVNIILLRIFDDNIDVIERTLKSDHQKNSTLCQNYVCKFVDIYQKMNKLYCSESNAQPGKRRNTCDMLKALKTSYNALLSRNPVIRTKIPSLEATEHEFLTKCPSYEPQKALAVSVDGNSGSSTSSKIPATIGTMAGVSSVFALLYKLTPAGRWINSGLRGSGGRINNSLYTNGADASILDGLEHNNFHSYNIGYEAV</sequence>
<dbReference type="Pfam" id="PF05795">
    <property type="entry name" value="Plasmodium_Vir"/>
    <property type="match status" value="1"/>
</dbReference>
<dbReference type="VEuPathDB" id="PlasmoDB:PVP01_0001180"/>
<protein>
    <submittedName>
        <fullName evidence="1">Vir protein, putative</fullName>
    </submittedName>
</protein>
<dbReference type="Proteomes" id="UP000305196">
    <property type="component" value="Unassembled WGS sequence"/>
</dbReference>
<dbReference type="AlphaFoldDB" id="A0A1G4EBP8"/>
<accession>A0A1G4EBP8</accession>
<evidence type="ECO:0000313" key="1">
    <source>
        <dbReference type="EMBL" id="SCA81924.1"/>
    </source>
</evidence>
<proteinExistence type="predicted"/>
<gene>
    <name evidence="1" type="ORF">PVC01_000048600</name>
</gene>